<evidence type="ECO:0000313" key="2">
    <source>
        <dbReference type="EMBL" id="MXU93875.1"/>
    </source>
</evidence>
<dbReference type="AlphaFoldDB" id="A0A6B0UW14"/>
<feature type="signal peptide" evidence="1">
    <location>
        <begin position="1"/>
        <end position="22"/>
    </location>
</feature>
<proteinExistence type="predicted"/>
<accession>A0A6B0UW14</accession>
<dbReference type="EMBL" id="GIFC01011792">
    <property type="protein sequence ID" value="MXU93875.1"/>
    <property type="molecule type" value="Transcribed_RNA"/>
</dbReference>
<reference evidence="2" key="1">
    <citation type="submission" date="2019-12" db="EMBL/GenBank/DDBJ databases">
        <title>An insight into the sialome of adult female Ixodes ricinus ticks feeding for 6 days.</title>
        <authorList>
            <person name="Perner J."/>
            <person name="Ribeiro J.M.C."/>
        </authorList>
    </citation>
    <scope>NUCLEOTIDE SEQUENCE</scope>
    <source>
        <strain evidence="2">Semi-engorged</strain>
        <tissue evidence="2">Salivary glands</tissue>
    </source>
</reference>
<evidence type="ECO:0000256" key="1">
    <source>
        <dbReference type="SAM" id="SignalP"/>
    </source>
</evidence>
<protein>
    <submittedName>
        <fullName evidence="2">Putative secreted protein</fullName>
    </submittedName>
</protein>
<sequence length="153" mass="16843">MMIFSRWPASLSCCSFLQSTVCQSPSGGHSGMKTKSASLARAATMARYPQCLPITSRMKVLWWLEAVVTMASMASMMRCNAESVPMVMSVPQKSLSIDPTMPTMFRWAHWLLSSGVMVPLSTNSSSSELHSWRKRLAPVSEPSPPITTKLVMP</sequence>
<organism evidence="2">
    <name type="scientific">Ixodes ricinus</name>
    <name type="common">Common tick</name>
    <name type="synonym">Acarus ricinus</name>
    <dbReference type="NCBI Taxonomy" id="34613"/>
    <lineage>
        <taxon>Eukaryota</taxon>
        <taxon>Metazoa</taxon>
        <taxon>Ecdysozoa</taxon>
        <taxon>Arthropoda</taxon>
        <taxon>Chelicerata</taxon>
        <taxon>Arachnida</taxon>
        <taxon>Acari</taxon>
        <taxon>Parasitiformes</taxon>
        <taxon>Ixodida</taxon>
        <taxon>Ixodoidea</taxon>
        <taxon>Ixodidae</taxon>
        <taxon>Ixodinae</taxon>
        <taxon>Ixodes</taxon>
    </lineage>
</organism>
<keyword evidence="1" id="KW-0732">Signal</keyword>
<name>A0A6B0UW14_IXORI</name>
<feature type="chain" id="PRO_5025341780" evidence="1">
    <location>
        <begin position="23"/>
        <end position="153"/>
    </location>
</feature>